<dbReference type="InterPro" id="IPR023631">
    <property type="entry name" value="Amidase_dom"/>
</dbReference>
<dbReference type="EMBL" id="BMHA01000002">
    <property type="protein sequence ID" value="GGI04264.1"/>
    <property type="molecule type" value="Genomic_DNA"/>
</dbReference>
<evidence type="ECO:0000259" key="2">
    <source>
        <dbReference type="Pfam" id="PF01425"/>
    </source>
</evidence>
<proteinExistence type="predicted"/>
<evidence type="ECO:0000313" key="3">
    <source>
        <dbReference type="EMBL" id="GGI04264.1"/>
    </source>
</evidence>
<dbReference type="AlphaFoldDB" id="A0A8J3AD22"/>
<feature type="domain" description="Amidase" evidence="2">
    <location>
        <begin position="24"/>
        <end position="412"/>
    </location>
</feature>
<reference evidence="3" key="1">
    <citation type="journal article" date="2014" name="Int. J. Syst. Evol. Microbiol.">
        <title>Complete genome sequence of Corynebacterium casei LMG S-19264T (=DSM 44701T), isolated from a smear-ripened cheese.</title>
        <authorList>
            <consortium name="US DOE Joint Genome Institute (JGI-PGF)"/>
            <person name="Walter F."/>
            <person name="Albersmeier A."/>
            <person name="Kalinowski J."/>
            <person name="Ruckert C."/>
        </authorList>
    </citation>
    <scope>NUCLEOTIDE SEQUENCE</scope>
    <source>
        <strain evidence="3">CGMCC 1.14988</strain>
    </source>
</reference>
<dbReference type="SUPFAM" id="SSF75304">
    <property type="entry name" value="Amidase signature (AS) enzymes"/>
    <property type="match status" value="1"/>
</dbReference>
<dbReference type="InterPro" id="IPR036928">
    <property type="entry name" value="AS_sf"/>
</dbReference>
<sequence>MTATVPSVAELRRRLDAGEITVVEVVRGCLDAIADREEQLQAWVHLDAELVLERARVLDALPPERRGPLHGVPVGVKDIVDTADQPTGHGSPIYTGNEPDADAVAVARLRAAGAVVVGKTVTTEFALFQPGPTRNPHGISRTPGGSSSGSAAAVAAGQVPLAIGTQTAGSIVRPASFCGVFGAKPTFGAVPLDGVKLCSPSLDTVGLLGSDVDGIAVGLGVMADDPERFRPVDLGERPRIGFVRTPWWHEVERGERGRIETAVEALAGDLDVVEVELPAEFAGLVDAQQVVMGVEVLDALAFEIEHHGSRLSARLRAYLDDARRMRDEFDQAVALRESCRRQLDAAFGELDVWLAPSVLGEAPDAATTGDPLLCRPWTLLGTPTVAVPGLRGGDGLPLGLQTIARPGDDGRALGAARLVSERLAAGERSQGR</sequence>
<organism evidence="3 4">
    <name type="scientific">Egicoccus halophilus</name>
    <dbReference type="NCBI Taxonomy" id="1670830"/>
    <lineage>
        <taxon>Bacteria</taxon>
        <taxon>Bacillati</taxon>
        <taxon>Actinomycetota</taxon>
        <taxon>Nitriliruptoria</taxon>
        <taxon>Egicoccales</taxon>
        <taxon>Egicoccaceae</taxon>
        <taxon>Egicoccus</taxon>
    </lineage>
</organism>
<dbReference type="OrthoDB" id="5175573at2"/>
<dbReference type="PANTHER" id="PTHR11895">
    <property type="entry name" value="TRANSAMIDASE"/>
    <property type="match status" value="1"/>
</dbReference>
<dbReference type="Gene3D" id="3.90.1300.10">
    <property type="entry name" value="Amidase signature (AS) domain"/>
    <property type="match status" value="1"/>
</dbReference>
<evidence type="ECO:0000313" key="4">
    <source>
        <dbReference type="Proteomes" id="UP000650511"/>
    </source>
</evidence>
<accession>A0A8J3AD22</accession>
<gene>
    <name evidence="3" type="ORF">GCM10011354_08240</name>
</gene>
<dbReference type="InterPro" id="IPR000120">
    <property type="entry name" value="Amidase"/>
</dbReference>
<dbReference type="PANTHER" id="PTHR11895:SF151">
    <property type="entry name" value="GLUTAMYL-TRNA(GLN) AMIDOTRANSFERASE SUBUNIT A"/>
    <property type="match status" value="1"/>
</dbReference>
<protein>
    <submittedName>
        <fullName evidence="3">Amidase</fullName>
    </submittedName>
</protein>
<keyword evidence="4" id="KW-1185">Reference proteome</keyword>
<dbReference type="RefSeq" id="WP_130650707.1">
    <property type="nucleotide sequence ID" value="NZ_BMHA01000002.1"/>
</dbReference>
<dbReference type="Pfam" id="PF01425">
    <property type="entry name" value="Amidase"/>
    <property type="match status" value="1"/>
</dbReference>
<comment type="caution">
    <text evidence="3">The sequence shown here is derived from an EMBL/GenBank/DDBJ whole genome shotgun (WGS) entry which is preliminary data.</text>
</comment>
<evidence type="ECO:0000256" key="1">
    <source>
        <dbReference type="SAM" id="MobiDB-lite"/>
    </source>
</evidence>
<reference evidence="3" key="2">
    <citation type="submission" date="2020-09" db="EMBL/GenBank/DDBJ databases">
        <authorList>
            <person name="Sun Q."/>
            <person name="Zhou Y."/>
        </authorList>
    </citation>
    <scope>NUCLEOTIDE SEQUENCE</scope>
    <source>
        <strain evidence="3">CGMCC 1.14988</strain>
    </source>
</reference>
<name>A0A8J3AD22_9ACTN</name>
<dbReference type="GO" id="GO:0003824">
    <property type="term" value="F:catalytic activity"/>
    <property type="evidence" value="ECO:0007669"/>
    <property type="project" value="InterPro"/>
</dbReference>
<dbReference type="Proteomes" id="UP000650511">
    <property type="component" value="Unassembled WGS sequence"/>
</dbReference>
<feature type="region of interest" description="Disordered" evidence="1">
    <location>
        <begin position="128"/>
        <end position="151"/>
    </location>
</feature>